<reference evidence="2 4" key="1">
    <citation type="journal article" date="2016" name="Eur. J. Clin. Microbiol. Infect. Dis.">
        <title>Whole genome sequencing as a tool for phylogenetic analysis of clinical strains of Mitis group streptococci.</title>
        <authorList>
            <person name="Rasmussen L.H."/>
            <person name="Dargis R."/>
            <person name="Hojholt K."/>
            <person name="Christensen J.J."/>
            <person name="Skovgaard O."/>
            <person name="Justesen U.S."/>
            <person name="Rosenvinge F.S."/>
            <person name="Moser C."/>
            <person name="Lukjancenko O."/>
            <person name="Rasmussen S."/>
            <person name="Nielsen X.C."/>
        </authorList>
    </citation>
    <scope>NUCLEOTIDE SEQUENCE [LARGE SCALE GENOMIC DNA]</scope>
    <source>
        <strain evidence="2 4">OD_336064_07</strain>
    </source>
</reference>
<protein>
    <submittedName>
        <fullName evidence="3">Cysteine hydrolase</fullName>
    </submittedName>
    <submittedName>
        <fullName evidence="2">Isochorismatase</fullName>
    </submittedName>
</protein>
<dbReference type="EMBL" id="NCUO01000008">
    <property type="protein sequence ID" value="ORO63209.1"/>
    <property type="molecule type" value="Genomic_DNA"/>
</dbReference>
<sequence length="155" mass="17477">MADYLLVVDMQSDYVAVGKAYHEELTAAVNDKIATYPSDRVIYILNRFFWERKDRKKKFATNLLVVSSRIFEKCRASCFTNPDLKDFLEGNGAKSIEFIGVDGNFCVKASVLAAVKENYQVSVDLSAVGVANQNKFQNTLYKWHSFGVTVKGELL</sequence>
<reference evidence="2" key="2">
    <citation type="submission" date="2017-04" db="EMBL/GenBank/DDBJ databases">
        <authorList>
            <person name="Afonso C.L."/>
            <person name="Miller P.J."/>
            <person name="Scott M.A."/>
            <person name="Spackman E."/>
            <person name="Goraichik I."/>
            <person name="Dimitrov K.M."/>
            <person name="Suarez D.L."/>
            <person name="Swayne D.E."/>
        </authorList>
    </citation>
    <scope>NUCLEOTIDE SEQUENCE</scope>
    <source>
        <strain evidence="2">OD_336064_07</strain>
    </source>
</reference>
<proteinExistence type="predicted"/>
<dbReference type="SUPFAM" id="SSF52499">
    <property type="entry name" value="Isochorismatase-like hydrolases"/>
    <property type="match status" value="1"/>
</dbReference>
<reference evidence="3 5" key="3">
    <citation type="submission" date="2020-05" db="EMBL/GenBank/DDBJ databases">
        <title>A novel sialic acid binding adhesin present in multiple species contributes to the pathogenesis of Infective endocarditis.</title>
        <authorList>
            <person name="Gaytan M.O."/>
            <person name="Singh A.K."/>
            <person name="Woodiga S.A."/>
            <person name="Patel S.A."/>
            <person name="Ann S.-S."/>
            <person name="Vera-Ponce de Leon A."/>
            <person name="McGrath S."/>
            <person name="Miller A."/>
            <person name="Bush J."/>
            <person name="van der Linden M."/>
            <person name="Magrini V."/>
            <person name="Wilson R.K."/>
            <person name="Kitten T."/>
            <person name="King S.J."/>
        </authorList>
    </citation>
    <scope>NUCLEOTIDE SEQUENCE [LARGE SCALE GENOMIC DNA]</scope>
    <source>
        <strain evidence="3 5">SN51445</strain>
    </source>
</reference>
<feature type="domain" description="Isochorismatase-like" evidence="1">
    <location>
        <begin position="5"/>
        <end position="135"/>
    </location>
</feature>
<dbReference type="Gene3D" id="3.40.50.850">
    <property type="entry name" value="Isochorismatase-like"/>
    <property type="match status" value="1"/>
</dbReference>
<keyword evidence="3" id="KW-0378">Hydrolase</keyword>
<gene>
    <name evidence="2" type="ORF">B7717_01005</name>
    <name evidence="3" type="ORF">HRE59_01820</name>
</gene>
<evidence type="ECO:0000313" key="5">
    <source>
        <dbReference type="Proteomes" id="UP000510865"/>
    </source>
</evidence>
<dbReference type="InterPro" id="IPR000868">
    <property type="entry name" value="Isochorismatase-like_dom"/>
</dbReference>
<evidence type="ECO:0000313" key="3">
    <source>
        <dbReference type="EMBL" id="QLL97776.1"/>
    </source>
</evidence>
<accession>A0A1X1HQY8</accession>
<evidence type="ECO:0000259" key="1">
    <source>
        <dbReference type="Pfam" id="PF00857"/>
    </source>
</evidence>
<organism evidence="2 4">
    <name type="scientific">Streptococcus oralis subsp. oralis</name>
    <dbReference type="NCBI Taxonomy" id="1891914"/>
    <lineage>
        <taxon>Bacteria</taxon>
        <taxon>Bacillati</taxon>
        <taxon>Bacillota</taxon>
        <taxon>Bacilli</taxon>
        <taxon>Lactobacillales</taxon>
        <taxon>Streptococcaceae</taxon>
        <taxon>Streptococcus</taxon>
    </lineage>
</organism>
<dbReference type="InterPro" id="IPR036380">
    <property type="entry name" value="Isochorismatase-like_sf"/>
</dbReference>
<dbReference type="Proteomes" id="UP000510865">
    <property type="component" value="Chromosome"/>
</dbReference>
<dbReference type="EMBL" id="CP054134">
    <property type="protein sequence ID" value="QLL97776.1"/>
    <property type="molecule type" value="Genomic_DNA"/>
</dbReference>
<evidence type="ECO:0000313" key="2">
    <source>
        <dbReference type="EMBL" id="ORO63209.1"/>
    </source>
</evidence>
<dbReference type="Pfam" id="PF00857">
    <property type="entry name" value="Isochorismatase"/>
    <property type="match status" value="1"/>
</dbReference>
<dbReference type="AlphaFoldDB" id="A0A1X1HQY8"/>
<dbReference type="RefSeq" id="WP_000796430.1">
    <property type="nucleotide sequence ID" value="NZ_CP054134.1"/>
</dbReference>
<dbReference type="GO" id="GO:0016787">
    <property type="term" value="F:hydrolase activity"/>
    <property type="evidence" value="ECO:0007669"/>
    <property type="project" value="UniProtKB-KW"/>
</dbReference>
<dbReference type="Proteomes" id="UP000193121">
    <property type="component" value="Unassembled WGS sequence"/>
</dbReference>
<evidence type="ECO:0000313" key="4">
    <source>
        <dbReference type="Proteomes" id="UP000193121"/>
    </source>
</evidence>
<name>A0A1X1HQY8_STROR</name>